<organism evidence="3 4">
    <name type="scientific">Brassica napus</name>
    <name type="common">Rape</name>
    <dbReference type="NCBI Taxonomy" id="3708"/>
    <lineage>
        <taxon>Eukaryota</taxon>
        <taxon>Viridiplantae</taxon>
        <taxon>Streptophyta</taxon>
        <taxon>Embryophyta</taxon>
        <taxon>Tracheophyta</taxon>
        <taxon>Spermatophyta</taxon>
        <taxon>Magnoliopsida</taxon>
        <taxon>eudicotyledons</taxon>
        <taxon>Gunneridae</taxon>
        <taxon>Pentapetalae</taxon>
        <taxon>rosids</taxon>
        <taxon>malvids</taxon>
        <taxon>Brassicales</taxon>
        <taxon>Brassicaceae</taxon>
        <taxon>Brassiceae</taxon>
        <taxon>Brassica</taxon>
    </lineage>
</organism>
<dbReference type="Pfam" id="PF13456">
    <property type="entry name" value="RVT_3"/>
    <property type="match status" value="1"/>
</dbReference>
<dbReference type="PANTHER" id="PTHR47074">
    <property type="entry name" value="BNAC02G40300D PROTEIN"/>
    <property type="match status" value="1"/>
</dbReference>
<dbReference type="PANTHER" id="PTHR47074:SF11">
    <property type="entry name" value="REVERSE TRANSCRIPTASE-LIKE PROTEIN"/>
    <property type="match status" value="1"/>
</dbReference>
<feature type="domain" description="RNase H type-1" evidence="2">
    <location>
        <begin position="53"/>
        <end position="162"/>
    </location>
</feature>
<evidence type="ECO:0000313" key="4">
    <source>
        <dbReference type="Proteomes" id="UP000824890"/>
    </source>
</evidence>
<comment type="caution">
    <text evidence="3">The sequence shown here is derived from an EMBL/GenBank/DDBJ whole genome shotgun (WGS) entry which is preliminary data.</text>
</comment>
<evidence type="ECO:0000256" key="1">
    <source>
        <dbReference type="SAM" id="MobiDB-lite"/>
    </source>
</evidence>
<dbReference type="InterPro" id="IPR002156">
    <property type="entry name" value="RNaseH_domain"/>
</dbReference>
<sequence length="267" mass="29425">IRLIGKVSTWLNLQLISTETPRLGLHSTLHWKKPPVGILKCKLATSWIDPLQQHGSAWIVRDSHGVPVFHSRGAFAPTNSKLLAGLSTFKWAVEALLDLRVKRVCFEISSSETWKALTSPWLFPNLSLDISRILRLMHNFDLCQIMVVSDQTNFVATEIASSVTKDGRYQSYIATGGPRWLSSNIRSEAAGIVQLTYSIGTEVLGVFEELIPFPSREGLLCKASTDVSFPLCAKRQKMLEDMEKDFEGGQEAGKFDGGGGSKSSGSL</sequence>
<feature type="non-terminal residue" evidence="3">
    <location>
        <position position="1"/>
    </location>
</feature>
<reference evidence="3 4" key="1">
    <citation type="submission" date="2021-05" db="EMBL/GenBank/DDBJ databases">
        <title>Genome Assembly of Synthetic Allotetraploid Brassica napus Reveals Homoeologous Exchanges between Subgenomes.</title>
        <authorList>
            <person name="Davis J.T."/>
        </authorList>
    </citation>
    <scope>NUCLEOTIDE SEQUENCE [LARGE SCALE GENOMIC DNA]</scope>
    <source>
        <strain evidence="4">cv. Da-Ae</strain>
        <tissue evidence="3">Seedling</tissue>
    </source>
</reference>
<accession>A0ABQ7ZV01</accession>
<dbReference type="InterPro" id="IPR052929">
    <property type="entry name" value="RNase_H-like_EbsB-rel"/>
</dbReference>
<keyword evidence="4" id="KW-1185">Reference proteome</keyword>
<evidence type="ECO:0000313" key="3">
    <source>
        <dbReference type="EMBL" id="KAH0883791.1"/>
    </source>
</evidence>
<dbReference type="Proteomes" id="UP000824890">
    <property type="component" value="Unassembled WGS sequence"/>
</dbReference>
<evidence type="ECO:0000259" key="2">
    <source>
        <dbReference type="Pfam" id="PF13456"/>
    </source>
</evidence>
<feature type="non-terminal residue" evidence="3">
    <location>
        <position position="267"/>
    </location>
</feature>
<feature type="region of interest" description="Disordered" evidence="1">
    <location>
        <begin position="243"/>
        <end position="267"/>
    </location>
</feature>
<proteinExistence type="predicted"/>
<protein>
    <recommendedName>
        <fullName evidence="2">RNase H type-1 domain-containing protein</fullName>
    </recommendedName>
</protein>
<feature type="compositionally biased region" description="Gly residues" evidence="1">
    <location>
        <begin position="255"/>
        <end position="267"/>
    </location>
</feature>
<dbReference type="EMBL" id="JAGKQM010000014">
    <property type="protein sequence ID" value="KAH0883791.1"/>
    <property type="molecule type" value="Genomic_DNA"/>
</dbReference>
<gene>
    <name evidence="3" type="ORF">HID58_059887</name>
</gene>
<name>A0ABQ7ZV01_BRANA</name>